<dbReference type="GO" id="GO:0005886">
    <property type="term" value="C:plasma membrane"/>
    <property type="evidence" value="ECO:0007669"/>
    <property type="project" value="TreeGrafter"/>
</dbReference>
<evidence type="ECO:0000256" key="3">
    <source>
        <dbReference type="ARBA" id="ARBA00022906"/>
    </source>
</evidence>
<dbReference type="SUPFAM" id="SSF160240">
    <property type="entry name" value="Cation efflux protein cytoplasmic domain-like"/>
    <property type="match status" value="1"/>
</dbReference>
<organism evidence="10">
    <name type="scientific">Perkinsus marinus (strain ATCC 50983 / TXsc)</name>
    <dbReference type="NCBI Taxonomy" id="423536"/>
    <lineage>
        <taxon>Eukaryota</taxon>
        <taxon>Sar</taxon>
        <taxon>Alveolata</taxon>
        <taxon>Perkinsozoa</taxon>
        <taxon>Perkinsea</taxon>
        <taxon>Perkinsida</taxon>
        <taxon>Perkinsidae</taxon>
        <taxon>Perkinsus</taxon>
    </lineage>
</organism>
<dbReference type="NCBIfam" id="TIGR01297">
    <property type="entry name" value="CDF"/>
    <property type="match status" value="1"/>
</dbReference>
<feature type="transmembrane region" description="Helical" evidence="7">
    <location>
        <begin position="83"/>
        <end position="101"/>
    </location>
</feature>
<dbReference type="FunCoup" id="C5K965">
    <property type="interactions" value="1"/>
</dbReference>
<dbReference type="RefSeq" id="XP_002787175.1">
    <property type="nucleotide sequence ID" value="XM_002787129.1"/>
</dbReference>
<evidence type="ECO:0000256" key="1">
    <source>
        <dbReference type="ARBA" id="ARBA00004141"/>
    </source>
</evidence>
<feature type="domain" description="Cation efflux protein transmembrane" evidence="8">
    <location>
        <begin position="49"/>
        <end position="314"/>
    </location>
</feature>
<dbReference type="InterPro" id="IPR058533">
    <property type="entry name" value="Cation_efflux_TM"/>
</dbReference>
<dbReference type="Gene3D" id="1.20.1510.10">
    <property type="entry name" value="Cation efflux protein transmembrane domain"/>
    <property type="match status" value="1"/>
</dbReference>
<keyword evidence="5 7" id="KW-0472">Membrane</keyword>
<proteinExistence type="predicted"/>
<feature type="compositionally biased region" description="Basic and acidic residues" evidence="6">
    <location>
        <begin position="179"/>
        <end position="192"/>
    </location>
</feature>
<keyword evidence="3" id="KW-0864">Zinc transport</keyword>
<evidence type="ECO:0000256" key="6">
    <source>
        <dbReference type="SAM" id="MobiDB-lite"/>
    </source>
</evidence>
<keyword evidence="3" id="KW-0406">Ion transport</keyword>
<accession>C5K965</accession>
<dbReference type="InParanoid" id="C5K965"/>
<dbReference type="PANTHER" id="PTHR11562">
    <property type="entry name" value="CATION EFFLUX PROTEIN/ ZINC TRANSPORTER"/>
    <property type="match status" value="1"/>
</dbReference>
<evidence type="ECO:0000256" key="2">
    <source>
        <dbReference type="ARBA" id="ARBA00022692"/>
    </source>
</evidence>
<comment type="subcellular location">
    <subcellularLocation>
        <location evidence="1">Membrane</location>
        <topology evidence="1">Multi-pass membrane protein</topology>
    </subcellularLocation>
</comment>
<dbReference type="PANTHER" id="PTHR11562:SF17">
    <property type="entry name" value="RE54080P-RELATED"/>
    <property type="match status" value="1"/>
</dbReference>
<dbReference type="Pfam" id="PF01545">
    <property type="entry name" value="Cation_efflux"/>
    <property type="match status" value="1"/>
</dbReference>
<keyword evidence="3" id="KW-0813">Transport</keyword>
<dbReference type="InterPro" id="IPR050681">
    <property type="entry name" value="CDF/SLC30A"/>
</dbReference>
<dbReference type="InterPro" id="IPR002524">
    <property type="entry name" value="Cation_efflux"/>
</dbReference>
<name>C5K965_PERM5</name>
<feature type="transmembrane region" description="Helical" evidence="7">
    <location>
        <begin position="246"/>
        <end position="269"/>
    </location>
</feature>
<reference evidence="9 10" key="1">
    <citation type="submission" date="2008-07" db="EMBL/GenBank/DDBJ databases">
        <authorList>
            <person name="El-Sayed N."/>
            <person name="Caler E."/>
            <person name="Inman J."/>
            <person name="Amedeo P."/>
            <person name="Hass B."/>
            <person name="Wortman J."/>
        </authorList>
    </citation>
    <scope>NUCLEOTIDE SEQUENCE [LARGE SCALE GENOMIC DNA]</scope>
    <source>
        <strain evidence="10">ATCC 50983 / TXsc</strain>
    </source>
</reference>
<gene>
    <name evidence="9" type="ORF">Pmar_PMAR007867</name>
</gene>
<keyword evidence="3" id="KW-0862">Zinc</keyword>
<dbReference type="GeneID" id="9049458"/>
<keyword evidence="2 7" id="KW-0812">Transmembrane</keyword>
<dbReference type="OrthoDB" id="9944568at2759"/>
<evidence type="ECO:0000313" key="10">
    <source>
        <dbReference type="Proteomes" id="UP000007800"/>
    </source>
</evidence>
<dbReference type="OMA" id="RTWGWAR"/>
<feature type="transmembrane region" description="Helical" evidence="7">
    <location>
        <begin position="289"/>
        <end position="306"/>
    </location>
</feature>
<dbReference type="SUPFAM" id="SSF161111">
    <property type="entry name" value="Cation efflux protein transmembrane domain-like"/>
    <property type="match status" value="1"/>
</dbReference>
<evidence type="ECO:0000256" key="4">
    <source>
        <dbReference type="ARBA" id="ARBA00022989"/>
    </source>
</evidence>
<evidence type="ECO:0000259" key="8">
    <source>
        <dbReference type="Pfam" id="PF01545"/>
    </source>
</evidence>
<dbReference type="GO" id="GO:0005385">
    <property type="term" value="F:zinc ion transmembrane transporter activity"/>
    <property type="evidence" value="ECO:0007669"/>
    <property type="project" value="TreeGrafter"/>
</dbReference>
<sequence length="442" mass="47815">MPFVKDKDGNTNFTVVSMPKERIVPTTPTEPGEGNEQPAKEVQRRLRKAICLSMFFMILEIVGGILAHSLAIVTDAAHIVSDVSGFAVSLFAVVLAGKTPTSQYTYGYRQAEILGALFSVMIVWFMTGVLLWEALQRFIALEEVNGGLMSIMALIGLLVNFCLMATLGHNHSHGGASVGHDHSHGNVEEGAHTHTHLHGSTDSRRTSASNCRVCHHRNLHVSSRIFPANTSLICTVKYNNLALDAAVVHVLGDIVQSLGVLLAAILIYWEPFEVGYINGISKWNYADPACTILFSGLVMFTTFKTVKQSVLILMQRAPDGIDVDLLQTKLRHVEHVQCVHDIHVWSVGSTGSICTAHIVVSGCSSCSRVLSEATKVANDMGISHTTFQLEVRAEDVDFNALQSSCCHNQACNKGDDTCGVPSKAVSASVVIVSPEDASPLLQ</sequence>
<evidence type="ECO:0000256" key="7">
    <source>
        <dbReference type="SAM" id="Phobius"/>
    </source>
</evidence>
<keyword evidence="10" id="KW-1185">Reference proteome</keyword>
<feature type="transmembrane region" description="Helical" evidence="7">
    <location>
        <begin position="147"/>
        <end position="167"/>
    </location>
</feature>
<dbReference type="EMBL" id="GG671399">
    <property type="protein sequence ID" value="EER18971.1"/>
    <property type="molecule type" value="Genomic_DNA"/>
</dbReference>
<dbReference type="Proteomes" id="UP000007800">
    <property type="component" value="Unassembled WGS sequence"/>
</dbReference>
<feature type="region of interest" description="Disordered" evidence="6">
    <location>
        <begin position="175"/>
        <end position="205"/>
    </location>
</feature>
<dbReference type="InterPro" id="IPR036837">
    <property type="entry name" value="Cation_efflux_CTD_sf"/>
</dbReference>
<evidence type="ECO:0000256" key="5">
    <source>
        <dbReference type="ARBA" id="ARBA00023136"/>
    </source>
</evidence>
<keyword evidence="4 7" id="KW-1133">Transmembrane helix</keyword>
<dbReference type="AlphaFoldDB" id="C5K965"/>
<feature type="transmembrane region" description="Helical" evidence="7">
    <location>
        <begin position="113"/>
        <end position="135"/>
    </location>
</feature>
<evidence type="ECO:0000313" key="9">
    <source>
        <dbReference type="EMBL" id="EER18971.1"/>
    </source>
</evidence>
<protein>
    <recommendedName>
        <fullName evidence="8">Cation efflux protein transmembrane domain-containing protein</fullName>
    </recommendedName>
</protein>
<dbReference type="InterPro" id="IPR027469">
    <property type="entry name" value="Cation_efflux_TMD_sf"/>
</dbReference>
<feature type="transmembrane region" description="Helical" evidence="7">
    <location>
        <begin position="49"/>
        <end position="71"/>
    </location>
</feature>